<feature type="transmembrane region" description="Helical" evidence="2">
    <location>
        <begin position="48"/>
        <end position="70"/>
    </location>
</feature>
<keyword evidence="1" id="KW-1015">Disulfide bond</keyword>
<keyword evidence="2" id="KW-0472">Membrane</keyword>
<dbReference type="RefSeq" id="WP_135154544.1">
    <property type="nucleotide sequence ID" value="NZ_SOMN01000055.1"/>
</dbReference>
<gene>
    <name evidence="4" type="ORF">E2980_22780</name>
</gene>
<sequence>MGAMGQMPNLQVGTFVLNAELLVYLLAGVAGVLAVRFQQRANPEREKIISVAWDAVFIWIVLWKGSLLLFDSASVIDHPMSLLFFSGGVRGVFLASAVAIGYMGFRYSRMLGTARQTAAAVATMASSWVTAVYLAAVLLSDSAGGYSYVILGLFASLLIFLLSPSPKVAAQALSVLLVITMIASTLLHPGDGKSIKQDQLAPDFQLTDLNGNAVNLSDFRGQTVLMNFWATWCQVCKAEMPHVEKLYQNYKDQGVVVLSVNVTSQERNTQQVHSYVKKHDLGFPVVLDEAGQAANQYKVTAYPTTYLIDKSGVVRERYLGAISYESMKKIVGDVNPIHK</sequence>
<protein>
    <submittedName>
        <fullName evidence="4">Redoxin domain-containing protein</fullName>
    </submittedName>
</protein>
<evidence type="ECO:0000256" key="2">
    <source>
        <dbReference type="SAM" id="Phobius"/>
    </source>
</evidence>
<evidence type="ECO:0000259" key="3">
    <source>
        <dbReference type="PROSITE" id="PS51352"/>
    </source>
</evidence>
<dbReference type="InterPro" id="IPR000866">
    <property type="entry name" value="AhpC/TSA"/>
</dbReference>
<comment type="caution">
    <text evidence="4">The sequence shown here is derived from an EMBL/GenBank/DDBJ whole genome shotgun (WGS) entry which is preliminary data.</text>
</comment>
<feature type="transmembrane region" description="Helical" evidence="2">
    <location>
        <begin position="82"/>
        <end position="105"/>
    </location>
</feature>
<feature type="transmembrane region" description="Helical" evidence="2">
    <location>
        <begin position="12"/>
        <end position="36"/>
    </location>
</feature>
<feature type="domain" description="Thioredoxin" evidence="3">
    <location>
        <begin position="195"/>
        <end position="336"/>
    </location>
</feature>
<dbReference type="InterPro" id="IPR013766">
    <property type="entry name" value="Thioredoxin_domain"/>
</dbReference>
<dbReference type="GO" id="GO:0016209">
    <property type="term" value="F:antioxidant activity"/>
    <property type="evidence" value="ECO:0007669"/>
    <property type="project" value="InterPro"/>
</dbReference>
<organism evidence="4 5">
    <name type="scientific">Cohnella luojiensis</name>
    <dbReference type="NCBI Taxonomy" id="652876"/>
    <lineage>
        <taxon>Bacteria</taxon>
        <taxon>Bacillati</taxon>
        <taxon>Bacillota</taxon>
        <taxon>Bacilli</taxon>
        <taxon>Bacillales</taxon>
        <taxon>Paenibacillaceae</taxon>
        <taxon>Cohnella</taxon>
    </lineage>
</organism>
<dbReference type="AlphaFoldDB" id="A0A4Y8LPD5"/>
<dbReference type="Pfam" id="PF00578">
    <property type="entry name" value="AhpC-TSA"/>
    <property type="match status" value="1"/>
</dbReference>
<keyword evidence="2" id="KW-1133">Transmembrane helix</keyword>
<keyword evidence="2" id="KW-0812">Transmembrane</keyword>
<dbReference type="SUPFAM" id="SSF52833">
    <property type="entry name" value="Thioredoxin-like"/>
    <property type="match status" value="1"/>
</dbReference>
<feature type="transmembrane region" description="Helical" evidence="2">
    <location>
        <begin position="169"/>
        <end position="187"/>
    </location>
</feature>
<feature type="transmembrane region" description="Helical" evidence="2">
    <location>
        <begin position="117"/>
        <end position="139"/>
    </location>
</feature>
<name>A0A4Y8LPD5_9BACL</name>
<dbReference type="EMBL" id="SOMN01000055">
    <property type="protein sequence ID" value="TFE19595.1"/>
    <property type="molecule type" value="Genomic_DNA"/>
</dbReference>
<keyword evidence="5" id="KW-1185">Reference proteome</keyword>
<evidence type="ECO:0000256" key="1">
    <source>
        <dbReference type="ARBA" id="ARBA00023157"/>
    </source>
</evidence>
<dbReference type="GO" id="GO:0016491">
    <property type="term" value="F:oxidoreductase activity"/>
    <property type="evidence" value="ECO:0007669"/>
    <property type="project" value="InterPro"/>
</dbReference>
<dbReference type="CDD" id="cd02966">
    <property type="entry name" value="TlpA_like_family"/>
    <property type="match status" value="1"/>
</dbReference>
<feature type="transmembrane region" description="Helical" evidence="2">
    <location>
        <begin position="145"/>
        <end position="162"/>
    </location>
</feature>
<evidence type="ECO:0000313" key="4">
    <source>
        <dbReference type="EMBL" id="TFE19595.1"/>
    </source>
</evidence>
<dbReference type="OrthoDB" id="25753at2"/>
<dbReference type="PROSITE" id="PS51352">
    <property type="entry name" value="THIOREDOXIN_2"/>
    <property type="match status" value="1"/>
</dbReference>
<dbReference type="InterPro" id="IPR050553">
    <property type="entry name" value="Thioredoxin_ResA/DsbE_sf"/>
</dbReference>
<dbReference type="PANTHER" id="PTHR42852">
    <property type="entry name" value="THIOL:DISULFIDE INTERCHANGE PROTEIN DSBE"/>
    <property type="match status" value="1"/>
</dbReference>
<dbReference type="PANTHER" id="PTHR42852:SF17">
    <property type="entry name" value="THIOREDOXIN-LIKE PROTEIN HI_1115"/>
    <property type="match status" value="1"/>
</dbReference>
<reference evidence="4 5" key="1">
    <citation type="submission" date="2019-03" db="EMBL/GenBank/DDBJ databases">
        <title>Cohnella endophytica sp. nov., a novel endophytic bacterium isolated from bark of Sonneratia apetala.</title>
        <authorList>
            <person name="Tuo L."/>
        </authorList>
    </citation>
    <scope>NUCLEOTIDE SEQUENCE [LARGE SCALE GENOMIC DNA]</scope>
    <source>
        <strain evidence="4 5">CCTCC AB 208254</strain>
    </source>
</reference>
<dbReference type="Gene3D" id="3.40.30.10">
    <property type="entry name" value="Glutaredoxin"/>
    <property type="match status" value="1"/>
</dbReference>
<evidence type="ECO:0000313" key="5">
    <source>
        <dbReference type="Proteomes" id="UP000297900"/>
    </source>
</evidence>
<proteinExistence type="predicted"/>
<accession>A0A4Y8LPD5</accession>
<dbReference type="Proteomes" id="UP000297900">
    <property type="component" value="Unassembled WGS sequence"/>
</dbReference>
<dbReference type="InterPro" id="IPR036249">
    <property type="entry name" value="Thioredoxin-like_sf"/>
</dbReference>